<proteinExistence type="predicted"/>
<name>A0A8S0VRA6_CYCAE</name>
<sequence length="491" mass="55834">MLSSTPSTQNINVGPNLRLAISYAIGMAWAAKRTLLEEKEAVLEESATQEPGIGHNVSKEQFADSFASCFVLSGDKDVVAVAFRENSNGITILMANNKPDLDADAKRHVQLVWFLLRQLAQSRGKEGISSINPDPTQKAQRLKESQDTAKLITDLQKSLYKQNLDKQKKRINKGLSGFKSFIKDLGEIQDQNLKEEIQGERILEKLHTLLMLLEKVSRKDVKADDSVVEDMKLISKSSYDLRDCKFSAYLSCFISECQKDPRSKLYGKELRKHASFPIHRYLKKINAIGLHFAYLVHFSTTPTRRPLFKHKEKLESWPQKTQLIRVSKDTADPEWQQSLKILGAQFPDDGKFQEALTTAARNFVNTLSEDPAIYSGLTPHCEVKISEKTENIRSQERPTYVGVSKLSCAGCNIYFKVRNTKVRTRGAHGKYYFPYVVPTSTNTLKLREMVKLLMEDFRKHIRRTAFSPGRSESTIPGGEQFDMFKFLVELQ</sequence>
<protein>
    <submittedName>
        <fullName evidence="1">Uncharacterized protein</fullName>
    </submittedName>
</protein>
<dbReference type="EMBL" id="CACVBS010000037">
    <property type="protein sequence ID" value="CAA7262805.1"/>
    <property type="molecule type" value="Genomic_DNA"/>
</dbReference>
<dbReference type="Pfam" id="PF14441">
    <property type="entry name" value="OTT_1508_deam"/>
    <property type="match status" value="1"/>
</dbReference>
<accession>A0A8S0VRA6</accession>
<dbReference type="AlphaFoldDB" id="A0A8S0VRA6"/>
<evidence type="ECO:0000313" key="2">
    <source>
        <dbReference type="Proteomes" id="UP000467700"/>
    </source>
</evidence>
<dbReference type="InterPro" id="IPR027796">
    <property type="entry name" value="OTT_1508_deam-like"/>
</dbReference>
<keyword evidence="2" id="KW-1185">Reference proteome</keyword>
<reference evidence="1 2" key="1">
    <citation type="submission" date="2020-01" db="EMBL/GenBank/DDBJ databases">
        <authorList>
            <person name="Gupta K D."/>
        </authorList>
    </citation>
    <scope>NUCLEOTIDE SEQUENCE [LARGE SCALE GENOMIC DNA]</scope>
</reference>
<organism evidence="1 2">
    <name type="scientific">Cyclocybe aegerita</name>
    <name type="common">Black poplar mushroom</name>
    <name type="synonym">Agrocybe aegerita</name>
    <dbReference type="NCBI Taxonomy" id="1973307"/>
    <lineage>
        <taxon>Eukaryota</taxon>
        <taxon>Fungi</taxon>
        <taxon>Dikarya</taxon>
        <taxon>Basidiomycota</taxon>
        <taxon>Agaricomycotina</taxon>
        <taxon>Agaricomycetes</taxon>
        <taxon>Agaricomycetidae</taxon>
        <taxon>Agaricales</taxon>
        <taxon>Agaricineae</taxon>
        <taxon>Bolbitiaceae</taxon>
        <taxon>Cyclocybe</taxon>
    </lineage>
</organism>
<gene>
    <name evidence="1" type="ORF">AAE3_LOCUS5061</name>
</gene>
<evidence type="ECO:0000313" key="1">
    <source>
        <dbReference type="EMBL" id="CAA7262805.1"/>
    </source>
</evidence>
<dbReference type="Proteomes" id="UP000467700">
    <property type="component" value="Unassembled WGS sequence"/>
</dbReference>
<dbReference type="OrthoDB" id="2824533at2759"/>
<comment type="caution">
    <text evidence="1">The sequence shown here is derived from an EMBL/GenBank/DDBJ whole genome shotgun (WGS) entry which is preliminary data.</text>
</comment>